<dbReference type="AlphaFoldDB" id="A0A1V9EN48"/>
<protein>
    <recommendedName>
        <fullName evidence="2">Teneurin NHL domain-containing protein</fullName>
    </recommendedName>
</protein>
<dbReference type="PANTHER" id="PTHR46388:SF2">
    <property type="entry name" value="NHL REPEAT-CONTAINING PROTEIN 2"/>
    <property type="match status" value="1"/>
</dbReference>
<evidence type="ECO:0000256" key="1">
    <source>
        <dbReference type="ARBA" id="ARBA00022737"/>
    </source>
</evidence>
<dbReference type="Gene3D" id="2.120.10.30">
    <property type="entry name" value="TolB, C-terminal domain"/>
    <property type="match status" value="3"/>
</dbReference>
<dbReference type="OrthoDB" id="791543at2"/>
<dbReference type="EMBL" id="LVXG01000023">
    <property type="protein sequence ID" value="OQP47511.1"/>
    <property type="molecule type" value="Genomic_DNA"/>
</dbReference>
<dbReference type="Pfam" id="PF01436">
    <property type="entry name" value="NHL"/>
    <property type="match status" value="1"/>
</dbReference>
<dbReference type="STRING" id="354355.SAMN05660816_01720"/>
<dbReference type="InterPro" id="IPR001258">
    <property type="entry name" value="NHL_repeat"/>
</dbReference>
<dbReference type="PROSITE" id="PS51257">
    <property type="entry name" value="PROKAR_LIPOPROTEIN"/>
    <property type="match status" value="1"/>
</dbReference>
<feature type="domain" description="Teneurin NHL" evidence="2">
    <location>
        <begin position="334"/>
        <end position="383"/>
    </location>
</feature>
<keyword evidence="1" id="KW-0677">Repeat</keyword>
<dbReference type="InterPro" id="IPR056822">
    <property type="entry name" value="TEN_NHL"/>
</dbReference>
<reference evidence="4" key="1">
    <citation type="submission" date="2016-04" db="EMBL/GenBank/DDBJ databases">
        <authorList>
            <person name="Chen L."/>
            <person name="Zhuang W."/>
            <person name="Wang G."/>
        </authorList>
    </citation>
    <scope>NUCLEOTIDE SEQUENCE [LARGE SCALE GENOMIC DNA]</scope>
    <source>
        <strain evidence="4">17621</strain>
    </source>
</reference>
<evidence type="ECO:0000313" key="3">
    <source>
        <dbReference type="EMBL" id="OQP47511.1"/>
    </source>
</evidence>
<comment type="caution">
    <text evidence="3">The sequence shown here is derived from an EMBL/GenBank/DDBJ whole genome shotgun (WGS) entry which is preliminary data.</text>
</comment>
<sequence>MNKIPAFLCAAAIGIVSLFSCKKDTDSNSTPPPIDQKNDTLSKRFIPGWWTPGSSYNRLYFGVDSFFYGVISYDQSEQTGKWWWQGDDTLKIATLGWPDMAQDAQSVVSWPVKRLTADSVYIDIGNRTVIPCVKKDSTVFTSPVLITLAGIDRPTFSGDNGPATKAALYNPADVAVDNVGNLLIADWGNELVRKITASSGVISIAAGIYSSSGQPGDGLPATGTQIWAPSGVAFDKAGNYYYADMVQNVVRKVTVSTGLMNIIAGDGDGISGTFGYNGDNIPARQAKLRGPSKVALDKDGNVYFGDAGNYRVRRVDHTTGIITTVAGNGTQGFNGDGITAITASLNNVNGVAFDKYGNLFIADKSRIRRVDVITGLISTVAGTGTTGYSGDGGAAKAAQLSNVVGVTVDDAGNIFFCDTDNNRVRKVSATDGTISTIAGSAIAGYSGNGMHATAMRLNQPMGIAVDATGNVYFADYKNSRVRKLIINK</sequence>
<dbReference type="PANTHER" id="PTHR46388">
    <property type="entry name" value="NHL REPEAT-CONTAINING PROTEIN 2"/>
    <property type="match status" value="1"/>
</dbReference>
<dbReference type="InterPro" id="IPR011042">
    <property type="entry name" value="6-blade_b-propeller_TolB-like"/>
</dbReference>
<dbReference type="Proteomes" id="UP000192610">
    <property type="component" value="Unassembled WGS sequence"/>
</dbReference>
<gene>
    <name evidence="3" type="ORF">A4H97_08465</name>
</gene>
<dbReference type="Pfam" id="PF25021">
    <property type="entry name" value="TEN_NHL"/>
    <property type="match status" value="1"/>
</dbReference>
<accession>A0A1V9EN48</accession>
<dbReference type="RefSeq" id="WP_081201762.1">
    <property type="nucleotide sequence ID" value="NZ_FOCZ01000002.1"/>
</dbReference>
<evidence type="ECO:0000259" key="2">
    <source>
        <dbReference type="Pfam" id="PF25021"/>
    </source>
</evidence>
<keyword evidence="4" id="KW-1185">Reference proteome</keyword>
<organism evidence="3 4">
    <name type="scientific">Niastella yeongjuensis</name>
    <dbReference type="NCBI Taxonomy" id="354355"/>
    <lineage>
        <taxon>Bacteria</taxon>
        <taxon>Pseudomonadati</taxon>
        <taxon>Bacteroidota</taxon>
        <taxon>Chitinophagia</taxon>
        <taxon>Chitinophagales</taxon>
        <taxon>Chitinophagaceae</taxon>
        <taxon>Niastella</taxon>
    </lineage>
</organism>
<dbReference type="SUPFAM" id="SSF101898">
    <property type="entry name" value="NHL repeat"/>
    <property type="match status" value="1"/>
</dbReference>
<name>A0A1V9EN48_9BACT</name>
<evidence type="ECO:0000313" key="4">
    <source>
        <dbReference type="Proteomes" id="UP000192610"/>
    </source>
</evidence>
<proteinExistence type="predicted"/>